<feature type="region of interest" description="Disordered" evidence="1">
    <location>
        <begin position="1"/>
        <end position="57"/>
    </location>
</feature>
<feature type="compositionally biased region" description="Basic and acidic residues" evidence="1">
    <location>
        <begin position="31"/>
        <end position="57"/>
    </location>
</feature>
<organism evidence="2 3">
    <name type="scientific">Cuscuta europaea</name>
    <name type="common">European dodder</name>
    <dbReference type="NCBI Taxonomy" id="41803"/>
    <lineage>
        <taxon>Eukaryota</taxon>
        <taxon>Viridiplantae</taxon>
        <taxon>Streptophyta</taxon>
        <taxon>Embryophyta</taxon>
        <taxon>Tracheophyta</taxon>
        <taxon>Spermatophyta</taxon>
        <taxon>Magnoliopsida</taxon>
        <taxon>eudicotyledons</taxon>
        <taxon>Gunneridae</taxon>
        <taxon>Pentapetalae</taxon>
        <taxon>asterids</taxon>
        <taxon>lamiids</taxon>
        <taxon>Solanales</taxon>
        <taxon>Convolvulaceae</taxon>
        <taxon>Cuscuteae</taxon>
        <taxon>Cuscuta</taxon>
        <taxon>Cuscuta subgen. Cuscuta</taxon>
    </lineage>
</organism>
<keyword evidence="3" id="KW-1185">Reference proteome</keyword>
<dbReference type="Proteomes" id="UP001152484">
    <property type="component" value="Unassembled WGS sequence"/>
</dbReference>
<protein>
    <submittedName>
        <fullName evidence="2">Uncharacterized protein</fullName>
    </submittedName>
</protein>
<sequence length="74" mass="8274">MPSQTRDVANEVNVETRNDNESEANNVDPIDLTKDTADPNESELSRGKRPAKDDEALKVLAKNRKAVRVKLEKV</sequence>
<evidence type="ECO:0000256" key="1">
    <source>
        <dbReference type="SAM" id="MobiDB-lite"/>
    </source>
</evidence>
<dbReference type="AlphaFoldDB" id="A0A9P0YW00"/>
<accession>A0A9P0YW00</accession>
<name>A0A9P0YW00_CUSEU</name>
<reference evidence="2" key="1">
    <citation type="submission" date="2022-07" db="EMBL/GenBank/DDBJ databases">
        <authorList>
            <person name="Macas J."/>
            <person name="Novak P."/>
            <person name="Neumann P."/>
        </authorList>
    </citation>
    <scope>NUCLEOTIDE SEQUENCE</scope>
</reference>
<gene>
    <name evidence="2" type="ORF">CEURO_LOCUS6925</name>
</gene>
<evidence type="ECO:0000313" key="3">
    <source>
        <dbReference type="Proteomes" id="UP001152484"/>
    </source>
</evidence>
<comment type="caution">
    <text evidence="2">The sequence shown here is derived from an EMBL/GenBank/DDBJ whole genome shotgun (WGS) entry which is preliminary data.</text>
</comment>
<evidence type="ECO:0000313" key="2">
    <source>
        <dbReference type="EMBL" id="CAH9078764.1"/>
    </source>
</evidence>
<dbReference type="EMBL" id="CAMAPE010000010">
    <property type="protein sequence ID" value="CAH9078764.1"/>
    <property type="molecule type" value="Genomic_DNA"/>
</dbReference>
<proteinExistence type="predicted"/>